<reference evidence="5" key="1">
    <citation type="submission" date="2020-12" db="EMBL/GenBank/DDBJ databases">
        <title>Metabolic potential, ecology and presence of endohyphal bacteria is reflected in genomic diversity of Mucoromycotina.</title>
        <authorList>
            <person name="Muszewska A."/>
            <person name="Okrasinska A."/>
            <person name="Steczkiewicz K."/>
            <person name="Drgas O."/>
            <person name="Orlowska M."/>
            <person name="Perlinska-Lenart U."/>
            <person name="Aleksandrzak-Piekarczyk T."/>
            <person name="Szatraj K."/>
            <person name="Zielenkiewicz U."/>
            <person name="Pilsyk S."/>
            <person name="Malc E."/>
            <person name="Mieczkowski P."/>
            <person name="Kruszewska J.S."/>
            <person name="Biernat P."/>
            <person name="Pawlowska J."/>
        </authorList>
    </citation>
    <scope>NUCLEOTIDE SEQUENCE</scope>
    <source>
        <strain evidence="5">WA0000051536</strain>
    </source>
</reference>
<proteinExistence type="inferred from homology"/>
<comment type="similarity">
    <text evidence="1">Belongs to the NSRP1 family.</text>
</comment>
<sequence length="368" mass="42945">MSKMKFGLNTSLKKSKPPRSIPTAFLGGDDDAEDLKPGEQETKDSHKNRINKQLTSYTSMTNKKIEEQHKQALEEDPNIFDYDAVYDDLKTAEKQKQEQLKGKETKKARYVEGLIEMAEIRKRDRLRAEEKKVEREREEEGDEFGDKETFVTSSYKAQKEELRRLEAEEKLKEEEDSKKKSITSFYRQMLDKREEAHSAVVEASIKGIASKVEVRDPDEDQDTDLADEARKEGKDVVLNDDNVIVDKRQLLGAGLNVARPKFGTFMSLSSSDPKTKERQEEYEEYKRKKLAESAAKRTGRSGETERERMSQEVERQMVERQEREREEEKQKEEEFKKKLEKRTSEETTMSAKERYLARKKLKTSQNST</sequence>
<feature type="compositionally biased region" description="Basic and acidic residues" evidence="3">
    <location>
        <begin position="273"/>
        <end position="356"/>
    </location>
</feature>
<dbReference type="PANTHER" id="PTHR47845">
    <property type="entry name" value="NUCLEAR SPECKLE SPLICING REGULATORY PROTEIN 1 HOMOLOG"/>
    <property type="match status" value="1"/>
</dbReference>
<keyword evidence="2" id="KW-0175">Coiled coil</keyword>
<feature type="region of interest" description="Disordered" evidence="3">
    <location>
        <begin position="212"/>
        <end position="233"/>
    </location>
</feature>
<feature type="compositionally biased region" description="Polar residues" evidence="3">
    <location>
        <begin position="51"/>
        <end position="62"/>
    </location>
</feature>
<name>A0A8H7Q3A4_9FUNG</name>
<dbReference type="OrthoDB" id="446635at2759"/>
<gene>
    <name evidence="5" type="ORF">INT44_009264</name>
</gene>
<dbReference type="Pfam" id="PF09745">
    <property type="entry name" value="NSRP1_N"/>
    <property type="match status" value="1"/>
</dbReference>
<dbReference type="InterPro" id="IPR018612">
    <property type="entry name" value="NSRP1_N"/>
</dbReference>
<dbReference type="EMBL" id="JAEPRA010000006">
    <property type="protein sequence ID" value="KAG2184249.1"/>
    <property type="molecule type" value="Genomic_DNA"/>
</dbReference>
<evidence type="ECO:0000256" key="1">
    <source>
        <dbReference type="ARBA" id="ARBA00010126"/>
    </source>
</evidence>
<protein>
    <recommendedName>
        <fullName evidence="4">Nuclear speckle splicing regulatory protein 1 N-terminal domain-containing protein</fullName>
    </recommendedName>
</protein>
<dbReference type="GO" id="GO:0000381">
    <property type="term" value="P:regulation of alternative mRNA splicing, via spliceosome"/>
    <property type="evidence" value="ECO:0007669"/>
    <property type="project" value="InterPro"/>
</dbReference>
<dbReference type="PANTHER" id="PTHR47845:SF1">
    <property type="entry name" value="NUCLEAR SPECKLE SPLICING REGULATORY PROTEIN 1 HOMOLOG"/>
    <property type="match status" value="1"/>
</dbReference>
<dbReference type="Proteomes" id="UP000612746">
    <property type="component" value="Unassembled WGS sequence"/>
</dbReference>
<feature type="compositionally biased region" description="Basic and acidic residues" evidence="3">
    <location>
        <begin position="129"/>
        <end position="149"/>
    </location>
</feature>
<dbReference type="InterPro" id="IPR053246">
    <property type="entry name" value="NS_splicing_regulatory_protein"/>
</dbReference>
<evidence type="ECO:0000313" key="6">
    <source>
        <dbReference type="Proteomes" id="UP000612746"/>
    </source>
</evidence>
<feature type="region of interest" description="Disordered" evidence="3">
    <location>
        <begin position="129"/>
        <end position="150"/>
    </location>
</feature>
<organism evidence="5 6">
    <name type="scientific">Umbelopsis vinacea</name>
    <dbReference type="NCBI Taxonomy" id="44442"/>
    <lineage>
        <taxon>Eukaryota</taxon>
        <taxon>Fungi</taxon>
        <taxon>Fungi incertae sedis</taxon>
        <taxon>Mucoromycota</taxon>
        <taxon>Mucoromycotina</taxon>
        <taxon>Umbelopsidomycetes</taxon>
        <taxon>Umbelopsidales</taxon>
        <taxon>Umbelopsidaceae</taxon>
        <taxon>Umbelopsis</taxon>
    </lineage>
</organism>
<feature type="region of interest" description="Disordered" evidence="3">
    <location>
        <begin position="1"/>
        <end position="62"/>
    </location>
</feature>
<feature type="region of interest" description="Disordered" evidence="3">
    <location>
        <begin position="261"/>
        <end position="368"/>
    </location>
</feature>
<feature type="domain" description="Nuclear speckle splicing regulatory protein 1 N-terminal" evidence="4">
    <location>
        <begin position="66"/>
        <end position="181"/>
    </location>
</feature>
<evidence type="ECO:0000256" key="2">
    <source>
        <dbReference type="ARBA" id="ARBA00023054"/>
    </source>
</evidence>
<accession>A0A8H7Q3A4</accession>
<evidence type="ECO:0000256" key="3">
    <source>
        <dbReference type="SAM" id="MobiDB-lite"/>
    </source>
</evidence>
<keyword evidence="6" id="KW-1185">Reference proteome</keyword>
<feature type="compositionally biased region" description="Acidic residues" evidence="3">
    <location>
        <begin position="216"/>
        <end position="226"/>
    </location>
</feature>
<feature type="compositionally biased region" description="Basic and acidic residues" evidence="3">
    <location>
        <begin position="34"/>
        <end position="47"/>
    </location>
</feature>
<dbReference type="AlphaFoldDB" id="A0A8H7Q3A4"/>
<evidence type="ECO:0000313" key="5">
    <source>
        <dbReference type="EMBL" id="KAG2184249.1"/>
    </source>
</evidence>
<comment type="caution">
    <text evidence="5">The sequence shown here is derived from an EMBL/GenBank/DDBJ whole genome shotgun (WGS) entry which is preliminary data.</text>
</comment>
<evidence type="ECO:0000259" key="4">
    <source>
        <dbReference type="Pfam" id="PF09745"/>
    </source>
</evidence>